<dbReference type="SMART" id="SM00267">
    <property type="entry name" value="GGDEF"/>
    <property type="match status" value="1"/>
</dbReference>
<dbReference type="CDD" id="cd01948">
    <property type="entry name" value="EAL"/>
    <property type="match status" value="1"/>
</dbReference>
<dbReference type="PROSITE" id="PS50883">
    <property type="entry name" value="EAL"/>
    <property type="match status" value="1"/>
</dbReference>
<evidence type="ECO:0000313" key="5">
    <source>
        <dbReference type="EMBL" id="TMM46446.1"/>
    </source>
</evidence>
<keyword evidence="1" id="KW-1133">Transmembrane helix</keyword>
<feature type="transmembrane region" description="Helical" evidence="1">
    <location>
        <begin position="273"/>
        <end position="295"/>
    </location>
</feature>
<dbReference type="Pfam" id="PF00563">
    <property type="entry name" value="EAL"/>
    <property type="match status" value="1"/>
</dbReference>
<dbReference type="Gene3D" id="3.20.20.450">
    <property type="entry name" value="EAL domain"/>
    <property type="match status" value="1"/>
</dbReference>
<evidence type="ECO:0000259" key="2">
    <source>
        <dbReference type="PROSITE" id="PS50883"/>
    </source>
</evidence>
<dbReference type="NCBIfam" id="TIGR00254">
    <property type="entry name" value="GGDEF"/>
    <property type="match status" value="1"/>
</dbReference>
<proteinExistence type="predicted"/>
<feature type="domain" description="GGDEF" evidence="4">
    <location>
        <begin position="382"/>
        <end position="530"/>
    </location>
</feature>
<dbReference type="CDD" id="cd01949">
    <property type="entry name" value="GGDEF"/>
    <property type="match status" value="1"/>
</dbReference>
<keyword evidence="6" id="KW-1185">Reference proteome</keyword>
<comment type="caution">
    <text evidence="5">The sequence shown here is derived from an EMBL/GenBank/DDBJ whole genome shotgun (WGS) entry which is preliminary data.</text>
</comment>
<accession>A0A8H2PMP4</accession>
<dbReference type="InterPro" id="IPR003660">
    <property type="entry name" value="HAMP_dom"/>
</dbReference>
<dbReference type="InterPro" id="IPR029150">
    <property type="entry name" value="dCache_3"/>
</dbReference>
<dbReference type="PROSITE" id="PS50885">
    <property type="entry name" value="HAMP"/>
    <property type="match status" value="1"/>
</dbReference>
<dbReference type="Proteomes" id="UP000307702">
    <property type="component" value="Unassembled WGS sequence"/>
</dbReference>
<dbReference type="GO" id="GO:0071111">
    <property type="term" value="F:cyclic-guanylate-specific phosphodiesterase activity"/>
    <property type="evidence" value="ECO:0007669"/>
    <property type="project" value="InterPro"/>
</dbReference>
<evidence type="ECO:0000259" key="3">
    <source>
        <dbReference type="PROSITE" id="PS50885"/>
    </source>
</evidence>
<gene>
    <name evidence="5" type="ORF">FCS21_05675</name>
</gene>
<evidence type="ECO:0000259" key="4">
    <source>
        <dbReference type="PROSITE" id="PS50887"/>
    </source>
</evidence>
<dbReference type="Gene3D" id="3.30.70.270">
    <property type="match status" value="1"/>
</dbReference>
<dbReference type="InterPro" id="IPR001633">
    <property type="entry name" value="EAL_dom"/>
</dbReference>
<dbReference type="PANTHER" id="PTHR33121">
    <property type="entry name" value="CYCLIC DI-GMP PHOSPHODIESTERASE PDEF"/>
    <property type="match status" value="1"/>
</dbReference>
<dbReference type="Pfam" id="PF14827">
    <property type="entry name" value="dCache_3"/>
    <property type="match status" value="1"/>
</dbReference>
<organism evidence="5 6">
    <name type="scientific">Colwellia ponticola</name>
    <dbReference type="NCBI Taxonomy" id="2304625"/>
    <lineage>
        <taxon>Bacteria</taxon>
        <taxon>Pseudomonadati</taxon>
        <taxon>Pseudomonadota</taxon>
        <taxon>Gammaproteobacteria</taxon>
        <taxon>Alteromonadales</taxon>
        <taxon>Colwelliaceae</taxon>
        <taxon>Colwellia</taxon>
    </lineage>
</organism>
<dbReference type="PROSITE" id="PS50887">
    <property type="entry name" value="GGDEF"/>
    <property type="match status" value="1"/>
</dbReference>
<feature type="domain" description="EAL" evidence="2">
    <location>
        <begin position="529"/>
        <end position="784"/>
    </location>
</feature>
<dbReference type="InterPro" id="IPR043128">
    <property type="entry name" value="Rev_trsase/Diguanyl_cyclase"/>
</dbReference>
<dbReference type="Gene3D" id="6.10.340.10">
    <property type="match status" value="1"/>
</dbReference>
<dbReference type="Pfam" id="PF00990">
    <property type="entry name" value="GGDEF"/>
    <property type="match status" value="1"/>
</dbReference>
<dbReference type="GO" id="GO:0016020">
    <property type="term" value="C:membrane"/>
    <property type="evidence" value="ECO:0007669"/>
    <property type="project" value="InterPro"/>
</dbReference>
<protein>
    <submittedName>
        <fullName evidence="5">EAL domain-containing protein</fullName>
    </submittedName>
</protein>
<dbReference type="OrthoDB" id="9804951at2"/>
<dbReference type="GO" id="GO:0007165">
    <property type="term" value="P:signal transduction"/>
    <property type="evidence" value="ECO:0007669"/>
    <property type="project" value="InterPro"/>
</dbReference>
<evidence type="ECO:0000313" key="6">
    <source>
        <dbReference type="Proteomes" id="UP000307702"/>
    </source>
</evidence>
<dbReference type="RefSeq" id="WP_138621295.1">
    <property type="nucleotide sequence ID" value="NZ_SZVP01000003.1"/>
</dbReference>
<dbReference type="InterPro" id="IPR035919">
    <property type="entry name" value="EAL_sf"/>
</dbReference>
<reference evidence="5 6" key="1">
    <citation type="submission" date="2019-05" db="EMBL/GenBank/DDBJ databases">
        <title>Colwellia ponticola sp. nov., isolated from seawater.</title>
        <authorList>
            <person name="Yoon J.-H."/>
        </authorList>
    </citation>
    <scope>NUCLEOTIDE SEQUENCE [LARGE SCALE GENOMIC DNA]</scope>
    <source>
        <strain evidence="5 6">OISW-25</strain>
    </source>
</reference>
<dbReference type="PANTHER" id="PTHR33121:SF79">
    <property type="entry name" value="CYCLIC DI-GMP PHOSPHODIESTERASE PDED-RELATED"/>
    <property type="match status" value="1"/>
</dbReference>
<name>A0A8H2PMP4_9GAMM</name>
<dbReference type="SUPFAM" id="SSF55073">
    <property type="entry name" value="Nucleotide cyclase"/>
    <property type="match status" value="1"/>
</dbReference>
<dbReference type="InterPro" id="IPR050706">
    <property type="entry name" value="Cyclic-di-GMP_PDE-like"/>
</dbReference>
<feature type="transmembrane region" description="Helical" evidence="1">
    <location>
        <begin position="23"/>
        <end position="44"/>
    </location>
</feature>
<dbReference type="SUPFAM" id="SSF141868">
    <property type="entry name" value="EAL domain-like"/>
    <property type="match status" value="1"/>
</dbReference>
<dbReference type="InterPro" id="IPR000160">
    <property type="entry name" value="GGDEF_dom"/>
</dbReference>
<feature type="domain" description="HAMP" evidence="3">
    <location>
        <begin position="297"/>
        <end position="350"/>
    </location>
</feature>
<keyword evidence="1" id="KW-0812">Transmembrane</keyword>
<evidence type="ECO:0000256" key="1">
    <source>
        <dbReference type="SAM" id="Phobius"/>
    </source>
</evidence>
<dbReference type="AlphaFoldDB" id="A0A8H2PMP4"/>
<dbReference type="SMART" id="SM00052">
    <property type="entry name" value="EAL"/>
    <property type="match status" value="1"/>
</dbReference>
<sequence length="787" mass="88792">MSSYVNDKANSKMNTRFSFKTQITWLSTSLIILTVIFLTASHWFRFADYAESQIERQLYFAQNVLNQTLKSQEQVLITTASVLAADFGFKQAVATQDKKTVESVLLNHGKRINADLMLLLDLDGKLSTTSLLHSFDDKTIEQNINKLPFKDVHAQILSINKKVFQVIVVPVKAPRTIAYTVIGFEFDHTALLQLRDLIALEVTLVQNNQLVGSSLASETIKAHILQDIKQQPLNLLLTRADYFHKTINFGTSKDVQVTLSASLAPIQSDFNRLILSMLTIALIVIVIAIIFSRLLSQGLATPLTILMELTKRISRGELEVPTLANRLPAEFNELYQGFSLMGAAIENREQAITYQAERDILTGLYNRHKIVNKMTYYVTEDVDLALITFNIKGFKQLNDTIGLNNGDIILQEIAARIMTYIEKSQHAALPETLAARTNSDEFLIAIPIDTTEAIHHFIGLLQSELNRPFWLDDIKINVSLYFGIANSIEHGKDAEKLLRRSSIAVSCAYQEQVPLRLYQEGEDEAYLYKLHLIEELKEALESEHSPLFMNYQPKLNLNTAKVDKLEALIRWINKEGQFVNPELFVDLAEKAGLIVTLTRWVILQVIQQVEQWNKMGYQFKVSINLSAQDIQHDEFIDYLLAIVKSHNVATTQITLELTERDIADNEALVVARLSHLKALGFAISVDDYGIGQSSLAKLKTLPVDELKIDKTFILTLDQSQADQDIVASTISLGHKLGMSVVAEGVENKASLALLNDFKCDYAQGYYLSRPVTADKFIQWYKTYESPL</sequence>
<dbReference type="InterPro" id="IPR029787">
    <property type="entry name" value="Nucleotide_cyclase"/>
</dbReference>
<dbReference type="EMBL" id="SZVP01000003">
    <property type="protein sequence ID" value="TMM46446.1"/>
    <property type="molecule type" value="Genomic_DNA"/>
</dbReference>
<keyword evidence="1" id="KW-0472">Membrane</keyword>